<feature type="non-terminal residue" evidence="2">
    <location>
        <position position="1"/>
    </location>
</feature>
<comment type="caution">
    <text evidence="2">The sequence shown here is derived from an EMBL/GenBank/DDBJ whole genome shotgun (WGS) entry which is preliminary data.</text>
</comment>
<evidence type="ECO:0000313" key="3">
    <source>
        <dbReference type="Proteomes" id="UP001175226"/>
    </source>
</evidence>
<keyword evidence="3" id="KW-1185">Reference proteome</keyword>
<name>A0AA39MET0_9AGAR</name>
<sequence>WTGTFFKHTTLGELGMVFALGHDPDSCCPTPCRGQLQVIDLDGIQTVYVDYCNCTQSLGRWRQLLRSHLFPSTVVDPQMAMTFWTLEVFHLLSFMSKVSGYEFYHMLVHLTDNTSTCQPPNQFQAFIRMVREWRHLKLLKRKLDKSPRDFKDTPPGKLPVLVGSLAVKCPACPWPGINLDEGWETDQQDPWKYTLYIAIDANFRLVRFVVSNASHDPSLINGAGFVVAQEEFRKHVTKYSKCILFDPSDCHNHQAVKLATSKRGVGLATSSVAMVNCACHNLKGPAAVTILDHGEEQVRMDYIFCSRMQQSVPPHVVVSYNINCQWSKKLWERIAIYPTSMKPPQDPSDFVYLIPKFHLLAHIPSCHIKYSFYKTPYVGETDGEAPKHGWSCLNQLAPSLKVMGLGGYLDTLDDHIGDYNYRKSALMYSTLLKGIKEAIPAHTFYGAVYVEFTASLPPEDVHSWTEAVEGWEGDPQNETAAEDGLEVTIDTETVQTNPQQDRDDDIFLVRHEVGPSSMILQGVELESDQRRLKLAHAALGPHSTDRERMKVTEGLNRAQLVAKAEAEAAQAAMDEAATTKSGKKKGRRRGSLDTVDLPLFLPSSVIGHFRQNKKLMDFKFRLRKAESYECLTTLHCQLIFRSHIYKFKDQNVTGQLMSTWARSTISSVIKNIDEAATRYRKLRADLVVLATALGDTKAGWDRQLQVLNAADVRPLDETMPGETEGQRAMSWIWHVHHHDTDAEEMAEALRIEWCKTCARAHRWHEEVILVEEEMKCVKAFFAYEVITWMSRAEQGDISVGEAAYALHQVDMRVCMCQHCIEMWALVPSWIAMGTVPKSNQGCPRQPRPGDAGYVYGAA</sequence>
<dbReference type="AlphaFoldDB" id="A0AA39MET0"/>
<protein>
    <recommendedName>
        <fullName evidence="1">CxC2-like cysteine cluster KDZ transposase-associated domain-containing protein</fullName>
    </recommendedName>
</protein>
<dbReference type="Pfam" id="PF18803">
    <property type="entry name" value="CxC2"/>
    <property type="match status" value="1"/>
</dbReference>
<dbReference type="InterPro" id="IPR040521">
    <property type="entry name" value="KDZ"/>
</dbReference>
<accession>A0AA39MET0</accession>
<dbReference type="Pfam" id="PF18758">
    <property type="entry name" value="KDZ"/>
    <property type="match status" value="1"/>
</dbReference>
<evidence type="ECO:0000313" key="2">
    <source>
        <dbReference type="EMBL" id="KAK0431148.1"/>
    </source>
</evidence>
<dbReference type="InterPro" id="IPR041457">
    <property type="entry name" value="CxC2_KDZ-assoc"/>
</dbReference>
<proteinExistence type="predicted"/>
<feature type="domain" description="CxC2-like cysteine cluster KDZ transposase-associated" evidence="1">
    <location>
        <begin position="11"/>
        <end position="114"/>
    </location>
</feature>
<organism evidence="2 3">
    <name type="scientific">Armillaria borealis</name>
    <dbReference type="NCBI Taxonomy" id="47425"/>
    <lineage>
        <taxon>Eukaryota</taxon>
        <taxon>Fungi</taxon>
        <taxon>Dikarya</taxon>
        <taxon>Basidiomycota</taxon>
        <taxon>Agaricomycotina</taxon>
        <taxon>Agaricomycetes</taxon>
        <taxon>Agaricomycetidae</taxon>
        <taxon>Agaricales</taxon>
        <taxon>Marasmiineae</taxon>
        <taxon>Physalacriaceae</taxon>
        <taxon>Armillaria</taxon>
    </lineage>
</organism>
<reference evidence="2" key="1">
    <citation type="submission" date="2023-06" db="EMBL/GenBank/DDBJ databases">
        <authorList>
            <consortium name="Lawrence Berkeley National Laboratory"/>
            <person name="Ahrendt S."/>
            <person name="Sahu N."/>
            <person name="Indic B."/>
            <person name="Wong-Bajracharya J."/>
            <person name="Merenyi Z."/>
            <person name="Ke H.-M."/>
            <person name="Monk M."/>
            <person name="Kocsube S."/>
            <person name="Drula E."/>
            <person name="Lipzen A."/>
            <person name="Balint B."/>
            <person name="Henrissat B."/>
            <person name="Andreopoulos B."/>
            <person name="Martin F.M."/>
            <person name="Harder C.B."/>
            <person name="Rigling D."/>
            <person name="Ford K.L."/>
            <person name="Foster G.D."/>
            <person name="Pangilinan J."/>
            <person name="Papanicolaou A."/>
            <person name="Barry K."/>
            <person name="LaButti K."/>
            <person name="Viragh M."/>
            <person name="Koriabine M."/>
            <person name="Yan M."/>
            <person name="Riley R."/>
            <person name="Champramary S."/>
            <person name="Plett K.L."/>
            <person name="Tsai I.J."/>
            <person name="Slot J."/>
            <person name="Sipos G."/>
            <person name="Plett J."/>
            <person name="Nagy L.G."/>
            <person name="Grigoriev I.V."/>
        </authorList>
    </citation>
    <scope>NUCLEOTIDE SEQUENCE</scope>
    <source>
        <strain evidence="2">FPL87.14</strain>
    </source>
</reference>
<dbReference type="Proteomes" id="UP001175226">
    <property type="component" value="Unassembled WGS sequence"/>
</dbReference>
<gene>
    <name evidence="2" type="ORF">EV421DRAFT_1720811</name>
</gene>
<evidence type="ECO:0000259" key="1">
    <source>
        <dbReference type="Pfam" id="PF18803"/>
    </source>
</evidence>
<dbReference type="EMBL" id="JAUEPT010000121">
    <property type="protein sequence ID" value="KAK0431148.1"/>
    <property type="molecule type" value="Genomic_DNA"/>
</dbReference>